<gene>
    <name evidence="1" type="ORF">BZL29_6005</name>
</gene>
<organism evidence="1 2">
    <name type="scientific">Mycobacterium kansasii</name>
    <dbReference type="NCBI Taxonomy" id="1768"/>
    <lineage>
        <taxon>Bacteria</taxon>
        <taxon>Bacillati</taxon>
        <taxon>Actinomycetota</taxon>
        <taxon>Actinomycetes</taxon>
        <taxon>Mycobacteriales</taxon>
        <taxon>Mycobacteriaceae</taxon>
        <taxon>Mycobacterium</taxon>
    </lineage>
</organism>
<sequence>MTYADTRQGGPYFDDLSVGQTFDWAPAMTLSPGWPRPIRRSWVTGCGWPWTPRCAQR</sequence>
<dbReference type="EMBL" id="MVBN01000007">
    <property type="protein sequence ID" value="OOK69740.1"/>
    <property type="molecule type" value="Genomic_DNA"/>
</dbReference>
<evidence type="ECO:0000313" key="2">
    <source>
        <dbReference type="Proteomes" id="UP000188532"/>
    </source>
</evidence>
<proteinExistence type="predicted"/>
<dbReference type="Proteomes" id="UP000188532">
    <property type="component" value="Unassembled WGS sequence"/>
</dbReference>
<comment type="caution">
    <text evidence="1">The sequence shown here is derived from an EMBL/GenBank/DDBJ whole genome shotgun (WGS) entry which is preliminary data.</text>
</comment>
<reference evidence="1 2" key="1">
    <citation type="submission" date="2017-02" db="EMBL/GenBank/DDBJ databases">
        <title>Complete genome sequences of Mycobacterium kansasii strains isolated from rhesus macaques.</title>
        <authorList>
            <person name="Panda A."/>
            <person name="Nagaraj S."/>
            <person name="Zhao X."/>
            <person name="Tettelin H."/>
            <person name="Detolla L.J."/>
        </authorList>
    </citation>
    <scope>NUCLEOTIDE SEQUENCE [LARGE SCALE GENOMIC DNA]</scope>
    <source>
        <strain evidence="1 2">11-3469</strain>
    </source>
</reference>
<dbReference type="Gene3D" id="3.10.129.10">
    <property type="entry name" value="Hotdog Thioesterase"/>
    <property type="match status" value="1"/>
</dbReference>
<protein>
    <submittedName>
        <fullName evidence="1">Uncharacterized protein</fullName>
    </submittedName>
</protein>
<accession>A0A1V3WS08</accession>
<evidence type="ECO:0000313" key="1">
    <source>
        <dbReference type="EMBL" id="OOK69740.1"/>
    </source>
</evidence>
<name>A0A1V3WS08_MYCKA</name>
<dbReference type="AlphaFoldDB" id="A0A1V3WS08"/>